<accession>A0AAP0IUS8</accession>
<gene>
    <name evidence="2" type="ORF">Syun_019761</name>
</gene>
<keyword evidence="3" id="KW-1185">Reference proteome</keyword>
<dbReference type="EMBL" id="JBBNAF010000008">
    <property type="protein sequence ID" value="KAK9122144.1"/>
    <property type="molecule type" value="Genomic_DNA"/>
</dbReference>
<evidence type="ECO:0000313" key="2">
    <source>
        <dbReference type="EMBL" id="KAK9122144.1"/>
    </source>
</evidence>
<name>A0AAP0IUS8_9MAGN</name>
<feature type="compositionally biased region" description="Acidic residues" evidence="1">
    <location>
        <begin position="10"/>
        <end position="19"/>
    </location>
</feature>
<dbReference type="AlphaFoldDB" id="A0AAP0IUS8"/>
<organism evidence="2 3">
    <name type="scientific">Stephania yunnanensis</name>
    <dbReference type="NCBI Taxonomy" id="152371"/>
    <lineage>
        <taxon>Eukaryota</taxon>
        <taxon>Viridiplantae</taxon>
        <taxon>Streptophyta</taxon>
        <taxon>Embryophyta</taxon>
        <taxon>Tracheophyta</taxon>
        <taxon>Spermatophyta</taxon>
        <taxon>Magnoliopsida</taxon>
        <taxon>Ranunculales</taxon>
        <taxon>Menispermaceae</taxon>
        <taxon>Menispermoideae</taxon>
        <taxon>Cissampelideae</taxon>
        <taxon>Stephania</taxon>
    </lineage>
</organism>
<protein>
    <submittedName>
        <fullName evidence="2">Uncharacterized protein</fullName>
    </submittedName>
</protein>
<proteinExistence type="predicted"/>
<evidence type="ECO:0000313" key="3">
    <source>
        <dbReference type="Proteomes" id="UP001420932"/>
    </source>
</evidence>
<sequence>MCPGKSNQADVEERDEDFGANDLKLRSLMDQRGSSSDGSNLLQLMEFPLKLCGANFLGVPASSKPRGSYDKKV</sequence>
<dbReference type="Proteomes" id="UP001420932">
    <property type="component" value="Unassembled WGS sequence"/>
</dbReference>
<evidence type="ECO:0000256" key="1">
    <source>
        <dbReference type="SAM" id="MobiDB-lite"/>
    </source>
</evidence>
<feature type="region of interest" description="Disordered" evidence="1">
    <location>
        <begin position="1"/>
        <end position="21"/>
    </location>
</feature>
<reference evidence="2 3" key="1">
    <citation type="submission" date="2024-01" db="EMBL/GenBank/DDBJ databases">
        <title>Genome assemblies of Stephania.</title>
        <authorList>
            <person name="Yang L."/>
        </authorList>
    </citation>
    <scope>NUCLEOTIDE SEQUENCE [LARGE SCALE GENOMIC DNA]</scope>
    <source>
        <strain evidence="2">YNDBR</strain>
        <tissue evidence="2">Leaf</tissue>
    </source>
</reference>
<comment type="caution">
    <text evidence="2">The sequence shown here is derived from an EMBL/GenBank/DDBJ whole genome shotgun (WGS) entry which is preliminary data.</text>
</comment>